<evidence type="ECO:0000256" key="3">
    <source>
        <dbReference type="ARBA" id="ARBA00022679"/>
    </source>
</evidence>
<reference evidence="11 12" key="1">
    <citation type="submission" date="2019-06" db="EMBL/GenBank/DDBJ databases">
        <title>Draft genome of Streptomyces sedi sp. JCM16909.</title>
        <authorList>
            <person name="Klykleung N."/>
            <person name="Tanasupawat S."/>
            <person name="Kudo T."/>
            <person name="Yuki M."/>
            <person name="Ohkuma M."/>
        </authorList>
    </citation>
    <scope>NUCLEOTIDE SEQUENCE [LARGE SCALE GENOMIC DNA]</scope>
    <source>
        <strain evidence="11 12">JCM 16909</strain>
    </source>
</reference>
<keyword evidence="5 11" id="KW-0418">Kinase</keyword>
<keyword evidence="9" id="KW-0812">Transmembrane</keyword>
<proteinExistence type="predicted"/>
<dbReference type="PANTHER" id="PTHR43289:SF6">
    <property type="entry name" value="SERINE_THREONINE-PROTEIN KINASE NEKL-3"/>
    <property type="match status" value="1"/>
</dbReference>
<comment type="caution">
    <text evidence="11">The sequence shown here is derived from an EMBL/GenBank/DDBJ whole genome shotgun (WGS) entry which is preliminary data.</text>
</comment>
<dbReference type="InterPro" id="IPR017441">
    <property type="entry name" value="Protein_kinase_ATP_BS"/>
</dbReference>
<keyword evidence="9" id="KW-0472">Membrane</keyword>
<dbReference type="Gene3D" id="3.30.200.20">
    <property type="entry name" value="Phosphorylase Kinase, domain 1"/>
    <property type="match status" value="1"/>
</dbReference>
<evidence type="ECO:0000256" key="7">
    <source>
        <dbReference type="PROSITE-ProRule" id="PRU10141"/>
    </source>
</evidence>
<keyword evidence="3" id="KW-0808">Transferase</keyword>
<feature type="region of interest" description="Disordered" evidence="8">
    <location>
        <begin position="392"/>
        <end position="496"/>
    </location>
</feature>
<protein>
    <recommendedName>
        <fullName evidence="1">non-specific serine/threonine protein kinase</fullName>
        <ecNumber evidence="1">2.7.11.1</ecNumber>
    </recommendedName>
</protein>
<dbReference type="InterPro" id="IPR000719">
    <property type="entry name" value="Prot_kinase_dom"/>
</dbReference>
<feature type="compositionally biased region" description="Basic and acidic residues" evidence="8">
    <location>
        <begin position="79"/>
        <end position="89"/>
    </location>
</feature>
<feature type="compositionally biased region" description="Low complexity" evidence="8">
    <location>
        <begin position="468"/>
        <end position="477"/>
    </location>
</feature>
<feature type="compositionally biased region" description="Gly residues" evidence="8">
    <location>
        <begin position="556"/>
        <end position="571"/>
    </location>
</feature>
<evidence type="ECO:0000259" key="10">
    <source>
        <dbReference type="PROSITE" id="PS50011"/>
    </source>
</evidence>
<keyword evidence="12" id="KW-1185">Reference proteome</keyword>
<evidence type="ECO:0000256" key="9">
    <source>
        <dbReference type="SAM" id="Phobius"/>
    </source>
</evidence>
<gene>
    <name evidence="11" type="ORF">FH715_16055</name>
</gene>
<organism evidence="11 12">
    <name type="scientific">Streptomyces sedi</name>
    <dbReference type="NCBI Taxonomy" id="555059"/>
    <lineage>
        <taxon>Bacteria</taxon>
        <taxon>Bacillati</taxon>
        <taxon>Actinomycetota</taxon>
        <taxon>Actinomycetes</taxon>
        <taxon>Kitasatosporales</taxon>
        <taxon>Streptomycetaceae</taxon>
        <taxon>Streptomyces</taxon>
    </lineage>
</organism>
<evidence type="ECO:0000313" key="12">
    <source>
        <dbReference type="Proteomes" id="UP000311713"/>
    </source>
</evidence>
<dbReference type="PANTHER" id="PTHR43289">
    <property type="entry name" value="MITOGEN-ACTIVATED PROTEIN KINASE KINASE KINASE 20-RELATED"/>
    <property type="match status" value="1"/>
</dbReference>
<feature type="domain" description="Protein kinase" evidence="10">
    <location>
        <begin position="133"/>
        <end position="392"/>
    </location>
</feature>
<sequence>MGQDSGANESRLRRQPDEVEDGGTEAGASSAKGGEAGVAEGSGAGRGAAGAARRRDEDEAEDASDGAEDEAAGADDAAEAPKDGEDEGRSTGAKGKGGGAGGRSGAADVEDRPTTKVAPGRKAGASKLLNGRYRLGSVVGRGGMGTVWRARDEVLGRSVAVKELRLSAGIEDAERKRMITRTLREAKAIATIRSRGVVTIYDVVDEGSRPWIVMELIEGRSLADIIRQEGPMSPHRAAETGLAILDVLRDAHLAGILHRDVKPSNVIVADDEGRVVLTDFGIAKVEGDPSITSTGMLVGAPSYISPERARGASPGPPADMWSLGALLYCCVEGRPPFDEGSAIATLAAVMHDPVPPPAQAGRLGGLIMELLQRKPEDRPAEPRVRELLNAALAGDEGSGSTTDHQTLLVAGGSTPKPGDVPAVSRGEGAEGGADGEGRNDGARARGAGAAAGAGARPKAGARDPRTPARPAAPLGAAGAPGGPRTPPPAGRPGGEDADRRRLVLAIGAVALALVVLGTAVVIWLTSGDDTKNEGGPSGEQEQGETEGQQEGNEPGPEGGSGGDSEGGPEGGPEGEEGGGDSAGAPGDSGGEDGGSGDDDGPPGTAPENDPDAEPDGPSGYAEVVDADFHFRIALPQGWQRIGIAGQNSGAIYAAESGSPVKLQVDFNGSPGSDAEDAWRDLEPAVRSNSDGYEPLGIESVEWRDYPTVADWQFERVENGERVRVLNRGFKVDDDRGYAIMITCPAGEWEGGSCETLRETAFQTFQPLE</sequence>
<feature type="region of interest" description="Disordered" evidence="8">
    <location>
        <begin position="1"/>
        <end position="123"/>
    </location>
</feature>
<dbReference type="SMART" id="SM00220">
    <property type="entry name" value="S_TKc"/>
    <property type="match status" value="1"/>
</dbReference>
<evidence type="ECO:0000256" key="2">
    <source>
        <dbReference type="ARBA" id="ARBA00022527"/>
    </source>
</evidence>
<keyword evidence="9" id="KW-1133">Transmembrane helix</keyword>
<dbReference type="Proteomes" id="UP000311713">
    <property type="component" value="Unassembled WGS sequence"/>
</dbReference>
<feature type="region of interest" description="Disordered" evidence="8">
    <location>
        <begin position="527"/>
        <end position="621"/>
    </location>
</feature>
<dbReference type="InterPro" id="IPR011009">
    <property type="entry name" value="Kinase-like_dom_sf"/>
</dbReference>
<keyword evidence="2 11" id="KW-0723">Serine/threonine-protein kinase</keyword>
<feature type="transmembrane region" description="Helical" evidence="9">
    <location>
        <begin position="502"/>
        <end position="524"/>
    </location>
</feature>
<feature type="compositionally biased region" description="Gly residues" evidence="8">
    <location>
        <begin position="94"/>
        <end position="104"/>
    </location>
</feature>
<dbReference type="EC" id="2.7.11.1" evidence="1"/>
<dbReference type="InterPro" id="IPR008271">
    <property type="entry name" value="Ser/Thr_kinase_AS"/>
</dbReference>
<evidence type="ECO:0000256" key="8">
    <source>
        <dbReference type="SAM" id="MobiDB-lite"/>
    </source>
</evidence>
<name>A0A5C4V1V5_9ACTN</name>
<evidence type="ECO:0000256" key="5">
    <source>
        <dbReference type="ARBA" id="ARBA00022777"/>
    </source>
</evidence>
<dbReference type="GO" id="GO:0005524">
    <property type="term" value="F:ATP binding"/>
    <property type="evidence" value="ECO:0007669"/>
    <property type="project" value="UniProtKB-UniRule"/>
</dbReference>
<evidence type="ECO:0000256" key="1">
    <source>
        <dbReference type="ARBA" id="ARBA00012513"/>
    </source>
</evidence>
<dbReference type="GO" id="GO:0004674">
    <property type="term" value="F:protein serine/threonine kinase activity"/>
    <property type="evidence" value="ECO:0007669"/>
    <property type="project" value="UniProtKB-KW"/>
</dbReference>
<dbReference type="PROSITE" id="PS50011">
    <property type="entry name" value="PROTEIN_KINASE_DOM"/>
    <property type="match status" value="1"/>
</dbReference>
<keyword evidence="4 7" id="KW-0547">Nucleotide-binding</keyword>
<keyword evidence="6 7" id="KW-0067">ATP-binding</keyword>
<feature type="compositionally biased region" description="Low complexity" evidence="8">
    <location>
        <begin position="545"/>
        <end position="555"/>
    </location>
</feature>
<accession>A0A5C4V1V5</accession>
<feature type="binding site" evidence="7">
    <location>
        <position position="162"/>
    </location>
    <ligand>
        <name>ATP</name>
        <dbReference type="ChEBI" id="CHEBI:30616"/>
    </ligand>
</feature>
<dbReference type="AlphaFoldDB" id="A0A5C4V1V5"/>
<dbReference type="Gene3D" id="1.10.510.10">
    <property type="entry name" value="Transferase(Phosphotransferase) domain 1"/>
    <property type="match status" value="1"/>
</dbReference>
<dbReference type="OrthoDB" id="9762169at2"/>
<feature type="compositionally biased region" description="Gly residues" evidence="8">
    <location>
        <begin position="34"/>
        <end position="48"/>
    </location>
</feature>
<dbReference type="CDD" id="cd14014">
    <property type="entry name" value="STKc_PknB_like"/>
    <property type="match status" value="1"/>
</dbReference>
<dbReference type="EMBL" id="VDGT01000011">
    <property type="protein sequence ID" value="TNM29069.1"/>
    <property type="molecule type" value="Genomic_DNA"/>
</dbReference>
<evidence type="ECO:0000256" key="6">
    <source>
        <dbReference type="ARBA" id="ARBA00022840"/>
    </source>
</evidence>
<feature type="compositionally biased region" description="Acidic residues" evidence="8">
    <location>
        <begin position="58"/>
        <end position="78"/>
    </location>
</feature>
<dbReference type="Pfam" id="PF00069">
    <property type="entry name" value="Pkinase"/>
    <property type="match status" value="1"/>
</dbReference>
<dbReference type="PROSITE" id="PS00107">
    <property type="entry name" value="PROTEIN_KINASE_ATP"/>
    <property type="match status" value="1"/>
</dbReference>
<dbReference type="PROSITE" id="PS00108">
    <property type="entry name" value="PROTEIN_KINASE_ST"/>
    <property type="match status" value="1"/>
</dbReference>
<dbReference type="SUPFAM" id="SSF56112">
    <property type="entry name" value="Protein kinase-like (PK-like)"/>
    <property type="match status" value="1"/>
</dbReference>
<evidence type="ECO:0000256" key="4">
    <source>
        <dbReference type="ARBA" id="ARBA00022741"/>
    </source>
</evidence>
<dbReference type="RefSeq" id="WP_139645810.1">
    <property type="nucleotide sequence ID" value="NZ_VDGT01000011.1"/>
</dbReference>
<evidence type="ECO:0000313" key="11">
    <source>
        <dbReference type="EMBL" id="TNM29069.1"/>
    </source>
</evidence>
<feature type="compositionally biased region" description="Low complexity" evidence="8">
    <location>
        <begin position="444"/>
        <end position="458"/>
    </location>
</feature>